<dbReference type="SMART" id="SM00530">
    <property type="entry name" value="HTH_XRE"/>
    <property type="match status" value="1"/>
</dbReference>
<dbReference type="GO" id="GO:0003677">
    <property type="term" value="F:DNA binding"/>
    <property type="evidence" value="ECO:0007669"/>
    <property type="project" value="UniProtKB-KW"/>
</dbReference>
<dbReference type="InterPro" id="IPR010982">
    <property type="entry name" value="Lambda_DNA-bd_dom_sf"/>
</dbReference>
<dbReference type="InterPro" id="IPR001387">
    <property type="entry name" value="Cro/C1-type_HTH"/>
</dbReference>
<reference evidence="4 5" key="1">
    <citation type="submission" date="2019-09" db="EMBL/GenBank/DDBJ databases">
        <title>Complete genome sequence of Sporolactobacillus terrae 70-3.</title>
        <authorList>
            <person name="Tanaka N."/>
            <person name="Shiwa Y."/>
            <person name="Fujita N."/>
            <person name="Tanasupawat S."/>
        </authorList>
    </citation>
    <scope>NUCLEOTIDE SEQUENCE [LARGE SCALE GENOMIC DNA]</scope>
    <source>
        <strain evidence="4 5">70-3</strain>
    </source>
</reference>
<keyword evidence="2" id="KW-1133">Transmembrane helix</keyword>
<dbReference type="SUPFAM" id="SSF47413">
    <property type="entry name" value="lambda repressor-like DNA-binding domains"/>
    <property type="match status" value="1"/>
</dbReference>
<dbReference type="PANTHER" id="PTHR46558">
    <property type="entry name" value="TRACRIPTIONAL REGULATORY PROTEIN-RELATED-RELATED"/>
    <property type="match status" value="1"/>
</dbReference>
<dbReference type="Proteomes" id="UP000326951">
    <property type="component" value="Chromosome"/>
</dbReference>
<dbReference type="AlphaFoldDB" id="A0A5K7X9R7"/>
<dbReference type="CDD" id="cd00093">
    <property type="entry name" value="HTH_XRE"/>
    <property type="match status" value="1"/>
</dbReference>
<feature type="transmembrane region" description="Helical" evidence="2">
    <location>
        <begin position="123"/>
        <end position="143"/>
    </location>
</feature>
<dbReference type="RefSeq" id="WP_028977165.1">
    <property type="nucleotide sequence ID" value="NZ_AP021853.1"/>
</dbReference>
<evidence type="ECO:0000313" key="5">
    <source>
        <dbReference type="Proteomes" id="UP000326951"/>
    </source>
</evidence>
<dbReference type="PROSITE" id="PS50943">
    <property type="entry name" value="HTH_CROC1"/>
    <property type="match status" value="1"/>
</dbReference>
<evidence type="ECO:0000259" key="3">
    <source>
        <dbReference type="PROSITE" id="PS50943"/>
    </source>
</evidence>
<proteinExistence type="predicted"/>
<dbReference type="PANTHER" id="PTHR46558:SF15">
    <property type="entry name" value="HELIX-TURN-HELIX DOMAIN PROTEIN"/>
    <property type="match status" value="1"/>
</dbReference>
<evidence type="ECO:0000256" key="2">
    <source>
        <dbReference type="SAM" id="Phobius"/>
    </source>
</evidence>
<dbReference type="Gene3D" id="1.10.260.40">
    <property type="entry name" value="lambda repressor-like DNA-binding domains"/>
    <property type="match status" value="1"/>
</dbReference>
<gene>
    <name evidence="4" type="ORF">St703_31010</name>
</gene>
<keyword evidence="2" id="KW-0472">Membrane</keyword>
<name>A0A5K7X9R7_9BACL</name>
<dbReference type="Pfam" id="PF01381">
    <property type="entry name" value="HTH_3"/>
    <property type="match status" value="1"/>
</dbReference>
<feature type="domain" description="HTH cro/C1-type" evidence="3">
    <location>
        <begin position="7"/>
        <end position="61"/>
    </location>
</feature>
<feature type="transmembrane region" description="Helical" evidence="2">
    <location>
        <begin position="86"/>
        <end position="108"/>
    </location>
</feature>
<keyword evidence="1" id="KW-0238">DNA-binding</keyword>
<sequence>MDFADKLKKLRKEKGWSQDDLAEKLFVSRQSVSKWEIGQNYPSIESIIRLSDLFDMTIDDLLRSDVALTEKVIQDSKQLAHPRLKFWFEVLFLFGVALMLIKLAVLLINNLTALDLPLIGGKLIWNLGSVLFMIGGAIGSNGVKEKYKED</sequence>
<dbReference type="EMBL" id="AP021853">
    <property type="protein sequence ID" value="BBO00397.1"/>
    <property type="molecule type" value="Genomic_DNA"/>
</dbReference>
<keyword evidence="2" id="KW-0812">Transmembrane</keyword>
<protein>
    <submittedName>
        <fullName evidence="4">Transcriptional regulator</fullName>
    </submittedName>
</protein>
<evidence type="ECO:0000313" key="4">
    <source>
        <dbReference type="EMBL" id="BBO00397.1"/>
    </source>
</evidence>
<accession>A0A5K7X9R7</accession>
<organism evidence="4 5">
    <name type="scientific">Sporolactobacillus terrae</name>
    <dbReference type="NCBI Taxonomy" id="269673"/>
    <lineage>
        <taxon>Bacteria</taxon>
        <taxon>Bacillati</taxon>
        <taxon>Bacillota</taxon>
        <taxon>Bacilli</taxon>
        <taxon>Bacillales</taxon>
        <taxon>Sporolactobacillaceae</taxon>
        <taxon>Sporolactobacillus</taxon>
    </lineage>
</organism>
<evidence type="ECO:0000256" key="1">
    <source>
        <dbReference type="ARBA" id="ARBA00023125"/>
    </source>
</evidence>